<evidence type="ECO:0000313" key="3">
    <source>
        <dbReference type="WBParaSite" id="ACRNAN_scaffold922.g18884.t1"/>
    </source>
</evidence>
<feature type="region of interest" description="Disordered" evidence="1">
    <location>
        <begin position="1"/>
        <end position="24"/>
    </location>
</feature>
<proteinExistence type="predicted"/>
<reference evidence="3" key="1">
    <citation type="submission" date="2022-11" db="UniProtKB">
        <authorList>
            <consortium name="WormBaseParasite"/>
        </authorList>
    </citation>
    <scope>IDENTIFICATION</scope>
</reference>
<evidence type="ECO:0000313" key="2">
    <source>
        <dbReference type="Proteomes" id="UP000887540"/>
    </source>
</evidence>
<protein>
    <submittedName>
        <fullName evidence="3">Uncharacterized protein</fullName>
    </submittedName>
</protein>
<keyword evidence="2" id="KW-1185">Reference proteome</keyword>
<feature type="compositionally biased region" description="Polar residues" evidence="1">
    <location>
        <begin position="7"/>
        <end position="24"/>
    </location>
</feature>
<accession>A0A914EN86</accession>
<name>A0A914EN86_9BILA</name>
<dbReference type="WBParaSite" id="ACRNAN_scaffold922.g18884.t1">
    <property type="protein sequence ID" value="ACRNAN_scaffold922.g18884.t1"/>
    <property type="gene ID" value="ACRNAN_scaffold922.g18884"/>
</dbReference>
<evidence type="ECO:0000256" key="1">
    <source>
        <dbReference type="SAM" id="MobiDB-lite"/>
    </source>
</evidence>
<organism evidence="2 3">
    <name type="scientific">Acrobeloides nanus</name>
    <dbReference type="NCBI Taxonomy" id="290746"/>
    <lineage>
        <taxon>Eukaryota</taxon>
        <taxon>Metazoa</taxon>
        <taxon>Ecdysozoa</taxon>
        <taxon>Nematoda</taxon>
        <taxon>Chromadorea</taxon>
        <taxon>Rhabditida</taxon>
        <taxon>Tylenchina</taxon>
        <taxon>Cephalobomorpha</taxon>
        <taxon>Cephaloboidea</taxon>
        <taxon>Cephalobidae</taxon>
        <taxon>Acrobeloides</taxon>
    </lineage>
</organism>
<dbReference type="Proteomes" id="UP000887540">
    <property type="component" value="Unplaced"/>
</dbReference>
<sequence length="81" mass="9030">MPASMSKAGSSNPSTTKGETYSSICPTLPQKPLDYCVNRMLGKVYNDLDELVADVKVWIAFKDRHFFALRIDRLSQMGSSN</sequence>
<dbReference type="AlphaFoldDB" id="A0A914EN86"/>